<organism evidence="1 2">
    <name type="scientific">Oceanobacillus kimchii</name>
    <dbReference type="NCBI Taxonomy" id="746691"/>
    <lineage>
        <taxon>Bacteria</taxon>
        <taxon>Bacillati</taxon>
        <taxon>Bacillota</taxon>
        <taxon>Bacilli</taxon>
        <taxon>Bacillales</taxon>
        <taxon>Bacillaceae</taxon>
        <taxon>Oceanobacillus</taxon>
    </lineage>
</organism>
<sequence>MLSERDFKTKLKQLYDEEKVRLEDNDLEYVLIYMLRYIGSTDSELRDNLI</sequence>
<protein>
    <submittedName>
        <fullName evidence="1">Uncharacterized protein</fullName>
    </submittedName>
</protein>
<evidence type="ECO:0000313" key="2">
    <source>
        <dbReference type="Proteomes" id="UP001275436"/>
    </source>
</evidence>
<accession>A0ABQ5TE39</accession>
<keyword evidence="2" id="KW-1185">Reference proteome</keyword>
<dbReference type="EMBL" id="BSKO01000001">
    <property type="protein sequence ID" value="GLO64610.1"/>
    <property type="molecule type" value="Genomic_DNA"/>
</dbReference>
<comment type="caution">
    <text evidence="1">The sequence shown here is derived from an EMBL/GenBank/DDBJ whole genome shotgun (WGS) entry which is preliminary data.</text>
</comment>
<dbReference type="RefSeq" id="WP_215123649.1">
    <property type="nucleotide sequence ID" value="NZ_BSKO01000001.1"/>
</dbReference>
<gene>
    <name evidence="1" type="ORF">MACH08_03940</name>
</gene>
<evidence type="ECO:0000313" key="1">
    <source>
        <dbReference type="EMBL" id="GLO64610.1"/>
    </source>
</evidence>
<reference evidence="1 2" key="1">
    <citation type="submission" date="2023-02" db="EMBL/GenBank/DDBJ databases">
        <title>Oceanobacillus kimchii IFOP_LL358 isolated form Alexandrium catenella lab strain.</title>
        <authorList>
            <person name="Gajardo G."/>
            <person name="Ueki S."/>
            <person name="Maruyama F."/>
        </authorList>
    </citation>
    <scope>NUCLEOTIDE SEQUENCE [LARGE SCALE GENOMIC DNA]</scope>
    <source>
        <strain evidence="1 2">IFOP_LL358</strain>
    </source>
</reference>
<proteinExistence type="predicted"/>
<name>A0ABQ5TE39_9BACI</name>
<dbReference type="Proteomes" id="UP001275436">
    <property type="component" value="Unassembled WGS sequence"/>
</dbReference>